<dbReference type="EMBL" id="CM037618">
    <property type="protein sequence ID" value="KAH7999294.1"/>
    <property type="molecule type" value="Genomic_DNA"/>
</dbReference>
<organism evidence="1 2">
    <name type="scientific">Sphaerodactylus townsendi</name>
    <dbReference type="NCBI Taxonomy" id="933632"/>
    <lineage>
        <taxon>Eukaryota</taxon>
        <taxon>Metazoa</taxon>
        <taxon>Chordata</taxon>
        <taxon>Craniata</taxon>
        <taxon>Vertebrata</taxon>
        <taxon>Euteleostomi</taxon>
        <taxon>Lepidosauria</taxon>
        <taxon>Squamata</taxon>
        <taxon>Bifurcata</taxon>
        <taxon>Gekkota</taxon>
        <taxon>Sphaerodactylidae</taxon>
        <taxon>Sphaerodactylus</taxon>
    </lineage>
</organism>
<proteinExistence type="predicted"/>
<evidence type="ECO:0000313" key="1">
    <source>
        <dbReference type="EMBL" id="KAH7999294.1"/>
    </source>
</evidence>
<reference evidence="1" key="1">
    <citation type="submission" date="2021-08" db="EMBL/GenBank/DDBJ databases">
        <title>The first chromosome-level gecko genome reveals the dynamic sex chromosomes of Neotropical dwarf geckos (Sphaerodactylidae: Sphaerodactylus).</title>
        <authorList>
            <person name="Pinto B.J."/>
            <person name="Keating S.E."/>
            <person name="Gamble T."/>
        </authorList>
    </citation>
    <scope>NUCLEOTIDE SEQUENCE</scope>
    <source>
        <strain evidence="1">TG3544</strain>
    </source>
</reference>
<evidence type="ECO:0000313" key="2">
    <source>
        <dbReference type="Proteomes" id="UP000827872"/>
    </source>
</evidence>
<name>A0ACB8F2L0_9SAUR</name>
<sequence>MAPAAVATQGALWTTHWARPPPAAIPLLLLILASGCLEAGGCLPCRTQFKNLKNRFARLCAQYRERYGRQNCTSQPWGRKSFQGFALDELSLDLVLEKTHRVFRVIEINQSLEEFPKFWDWLLEVKMPEQSRADSSAPVVNCSSCRMEDVPCWDMKTCYPAERIDLPKAVMLLSTISGSCFLLGVVTCALEFRFQAGIAME</sequence>
<comment type="caution">
    <text evidence="1">The sequence shown here is derived from an EMBL/GenBank/DDBJ whole genome shotgun (WGS) entry which is preliminary data.</text>
</comment>
<accession>A0ACB8F2L0</accession>
<protein>
    <submittedName>
        <fullName evidence="1">Uncharacterized protein</fullName>
    </submittedName>
</protein>
<dbReference type="Proteomes" id="UP000827872">
    <property type="component" value="Linkage Group LG05"/>
</dbReference>
<keyword evidence="2" id="KW-1185">Reference proteome</keyword>
<gene>
    <name evidence="1" type="ORF">K3G42_008309</name>
</gene>